<name>A0ABD0VXY2_UMBPY</name>
<sequence length="88" mass="9446">MLRLNGPLTQTDLPKAGLTTIEAPKLTEFMASSRDKTLRPPGHLKGGYLCTPAPPFLCIMSNHPFLLDTSDSLPPLTSDSIKASIAIL</sequence>
<evidence type="ECO:0000313" key="1">
    <source>
        <dbReference type="EMBL" id="KAL0962425.1"/>
    </source>
</evidence>
<keyword evidence="2" id="KW-1185">Reference proteome</keyword>
<evidence type="ECO:0000313" key="2">
    <source>
        <dbReference type="Proteomes" id="UP001557470"/>
    </source>
</evidence>
<proteinExistence type="predicted"/>
<protein>
    <submittedName>
        <fullName evidence="1">Uncharacterized protein</fullName>
    </submittedName>
</protein>
<dbReference type="AlphaFoldDB" id="A0ABD0VXY2"/>
<organism evidence="1 2">
    <name type="scientific">Umbra pygmaea</name>
    <name type="common">Eastern mudminnow</name>
    <dbReference type="NCBI Taxonomy" id="75934"/>
    <lineage>
        <taxon>Eukaryota</taxon>
        <taxon>Metazoa</taxon>
        <taxon>Chordata</taxon>
        <taxon>Craniata</taxon>
        <taxon>Vertebrata</taxon>
        <taxon>Euteleostomi</taxon>
        <taxon>Actinopterygii</taxon>
        <taxon>Neopterygii</taxon>
        <taxon>Teleostei</taxon>
        <taxon>Protacanthopterygii</taxon>
        <taxon>Esociformes</taxon>
        <taxon>Umbridae</taxon>
        <taxon>Umbra</taxon>
    </lineage>
</organism>
<accession>A0ABD0VXY2</accession>
<reference evidence="1 2" key="1">
    <citation type="submission" date="2024-06" db="EMBL/GenBank/DDBJ databases">
        <authorList>
            <person name="Pan Q."/>
            <person name="Wen M."/>
            <person name="Jouanno E."/>
            <person name="Zahm M."/>
            <person name="Klopp C."/>
            <person name="Cabau C."/>
            <person name="Louis A."/>
            <person name="Berthelot C."/>
            <person name="Parey E."/>
            <person name="Roest Crollius H."/>
            <person name="Montfort J."/>
            <person name="Robinson-Rechavi M."/>
            <person name="Bouchez O."/>
            <person name="Lampietro C."/>
            <person name="Lopez Roques C."/>
            <person name="Donnadieu C."/>
            <person name="Postlethwait J."/>
            <person name="Bobe J."/>
            <person name="Verreycken H."/>
            <person name="Guiguen Y."/>
        </authorList>
    </citation>
    <scope>NUCLEOTIDE SEQUENCE [LARGE SCALE GENOMIC DNA]</scope>
    <source>
        <strain evidence="1">Up_M1</strain>
        <tissue evidence="1">Testis</tissue>
    </source>
</reference>
<gene>
    <name evidence="1" type="ORF">UPYG_G00339880</name>
</gene>
<dbReference type="EMBL" id="JAGEUA010000011">
    <property type="protein sequence ID" value="KAL0962425.1"/>
    <property type="molecule type" value="Genomic_DNA"/>
</dbReference>
<dbReference type="Proteomes" id="UP001557470">
    <property type="component" value="Unassembled WGS sequence"/>
</dbReference>
<comment type="caution">
    <text evidence="1">The sequence shown here is derived from an EMBL/GenBank/DDBJ whole genome shotgun (WGS) entry which is preliminary data.</text>
</comment>